<dbReference type="PANTHER" id="PTHR30469">
    <property type="entry name" value="MULTIDRUG RESISTANCE PROTEIN MDTA"/>
    <property type="match status" value="1"/>
</dbReference>
<dbReference type="Pfam" id="PF25876">
    <property type="entry name" value="HH_MFP_RND"/>
    <property type="match status" value="1"/>
</dbReference>
<sequence length="387" mass="41275">MLRRRMLIMLAVVLLIVLLLGGFKAFSIYRQIQVFSAPKPPISVAVATAVEQPWQQRLPAVGTLKALQGVNLALEIAGTVKDVQFESGQKVKAGQPLVQLDSAVEDALLQTAVADLGLAQLDYGRGSQLVGSQAISKGEFDRLSAQLQKNKATVNQLKASLAKKHIVAPFSGTIGIRQVDVGDYLASGTVIATLQDLSSLYVDFYVPEQLVPRLAVGQGVQVQVSAYPKQTFPGTLSAINPKVESSTRNVRVRATLANPDNKLLPGMFSSLQVLLPNPQVQVVVPESAITYTLYGNSAYVVVQKKTADGSLEKDAGGQPILIAERRFIETGERRDGLVLVTKGLSGGEQVVSAGQIKLDTGAHIAITPDKNLPAIPGQPSRNDGSRN</sequence>
<dbReference type="PANTHER" id="PTHR30469:SF11">
    <property type="entry name" value="BLL4320 PROTEIN"/>
    <property type="match status" value="1"/>
</dbReference>
<dbReference type="AlphaFoldDB" id="A0A379II18"/>
<evidence type="ECO:0000256" key="2">
    <source>
        <dbReference type="ARBA" id="ARBA00023054"/>
    </source>
</evidence>
<organism evidence="6 7">
    <name type="scientific">Pseudomonas fluorescens</name>
    <dbReference type="NCBI Taxonomy" id="294"/>
    <lineage>
        <taxon>Bacteria</taxon>
        <taxon>Pseudomonadati</taxon>
        <taxon>Pseudomonadota</taxon>
        <taxon>Gammaproteobacteria</taxon>
        <taxon>Pseudomonadales</taxon>
        <taxon>Pseudomonadaceae</taxon>
        <taxon>Pseudomonas</taxon>
    </lineage>
</organism>
<dbReference type="Gene3D" id="2.40.420.20">
    <property type="match status" value="1"/>
</dbReference>
<evidence type="ECO:0000256" key="1">
    <source>
        <dbReference type="ARBA" id="ARBA00009477"/>
    </source>
</evidence>
<proteinExistence type="inferred from homology"/>
<evidence type="ECO:0000313" key="6">
    <source>
        <dbReference type="EMBL" id="SUD33046.1"/>
    </source>
</evidence>
<gene>
    <name evidence="6" type="primary">mexA_2</name>
    <name evidence="6" type="ORF">NCTC10392_04432</name>
</gene>
<name>A0A379II18_PSEFL</name>
<evidence type="ECO:0000259" key="3">
    <source>
        <dbReference type="Pfam" id="PF25876"/>
    </source>
</evidence>
<dbReference type="InterPro" id="IPR058625">
    <property type="entry name" value="MdtA-like_BSH"/>
</dbReference>
<dbReference type="InterPro" id="IPR058624">
    <property type="entry name" value="MdtA-like_HH"/>
</dbReference>
<evidence type="ECO:0000259" key="4">
    <source>
        <dbReference type="Pfam" id="PF25917"/>
    </source>
</evidence>
<accession>A0A379II18</accession>
<dbReference type="Pfam" id="PF25954">
    <property type="entry name" value="Beta-barrel_RND_2"/>
    <property type="match status" value="1"/>
</dbReference>
<dbReference type="GO" id="GO:1990281">
    <property type="term" value="C:efflux pump complex"/>
    <property type="evidence" value="ECO:0007669"/>
    <property type="project" value="TreeGrafter"/>
</dbReference>
<dbReference type="Gene3D" id="2.40.30.170">
    <property type="match status" value="1"/>
</dbReference>
<protein>
    <submittedName>
        <fullName evidence="6">HlyD family secretion protein</fullName>
    </submittedName>
</protein>
<keyword evidence="2" id="KW-0175">Coiled coil</keyword>
<dbReference type="FunFam" id="2.40.30.170:FF:000010">
    <property type="entry name" value="Efflux RND transporter periplasmic adaptor subunit"/>
    <property type="match status" value="1"/>
</dbReference>
<evidence type="ECO:0000313" key="7">
    <source>
        <dbReference type="Proteomes" id="UP000255125"/>
    </source>
</evidence>
<dbReference type="OrthoDB" id="9806939at2"/>
<reference evidence="6 7" key="1">
    <citation type="submission" date="2018-06" db="EMBL/GenBank/DDBJ databases">
        <authorList>
            <consortium name="Pathogen Informatics"/>
            <person name="Doyle S."/>
        </authorList>
    </citation>
    <scope>NUCLEOTIDE SEQUENCE [LARGE SCALE GENOMIC DNA]</scope>
    <source>
        <strain evidence="6 7">NCTC10392</strain>
    </source>
</reference>
<feature type="domain" description="CusB-like beta-barrel" evidence="5">
    <location>
        <begin position="202"/>
        <end position="273"/>
    </location>
</feature>
<dbReference type="SUPFAM" id="SSF111369">
    <property type="entry name" value="HlyD-like secretion proteins"/>
    <property type="match status" value="1"/>
</dbReference>
<feature type="domain" description="Multidrug resistance protein MdtA-like barrel-sandwich hybrid" evidence="4">
    <location>
        <begin position="75"/>
        <end position="189"/>
    </location>
</feature>
<dbReference type="EMBL" id="UGUS01000002">
    <property type="protein sequence ID" value="SUD33046.1"/>
    <property type="molecule type" value="Genomic_DNA"/>
</dbReference>
<dbReference type="InterPro" id="IPR006143">
    <property type="entry name" value="RND_pump_MFP"/>
</dbReference>
<dbReference type="InterPro" id="IPR058792">
    <property type="entry name" value="Beta-barrel_RND_2"/>
</dbReference>
<feature type="domain" description="Multidrug resistance protein MdtA-like alpha-helical hairpin" evidence="3">
    <location>
        <begin position="106"/>
        <end position="163"/>
    </location>
</feature>
<dbReference type="Gene3D" id="1.10.287.470">
    <property type="entry name" value="Helix hairpin bin"/>
    <property type="match status" value="1"/>
</dbReference>
<dbReference type="Pfam" id="PF25917">
    <property type="entry name" value="BSH_RND"/>
    <property type="match status" value="1"/>
</dbReference>
<dbReference type="RefSeq" id="WP_038442893.1">
    <property type="nucleotide sequence ID" value="NZ_CP008896.1"/>
</dbReference>
<comment type="similarity">
    <text evidence="1">Belongs to the membrane fusion protein (MFP) (TC 8.A.1) family.</text>
</comment>
<dbReference type="GO" id="GO:0015562">
    <property type="term" value="F:efflux transmembrane transporter activity"/>
    <property type="evidence" value="ECO:0007669"/>
    <property type="project" value="TreeGrafter"/>
</dbReference>
<dbReference type="Proteomes" id="UP000255125">
    <property type="component" value="Unassembled WGS sequence"/>
</dbReference>
<dbReference type="NCBIfam" id="TIGR01730">
    <property type="entry name" value="RND_mfp"/>
    <property type="match status" value="1"/>
</dbReference>
<dbReference type="KEGG" id="pfn:HZ99_10930"/>
<dbReference type="Gene3D" id="2.40.50.100">
    <property type="match status" value="1"/>
</dbReference>
<evidence type="ECO:0000259" key="5">
    <source>
        <dbReference type="Pfam" id="PF25954"/>
    </source>
</evidence>